<organism evidence="1">
    <name type="scientific">marine metagenome</name>
    <dbReference type="NCBI Taxonomy" id="408172"/>
    <lineage>
        <taxon>unclassified sequences</taxon>
        <taxon>metagenomes</taxon>
        <taxon>ecological metagenomes</taxon>
    </lineage>
</organism>
<gene>
    <name evidence="1" type="ORF">METZ01_LOCUS294078</name>
</gene>
<name>A0A382LWV4_9ZZZZ</name>
<proteinExistence type="predicted"/>
<evidence type="ECO:0000313" key="1">
    <source>
        <dbReference type="EMBL" id="SVC41224.1"/>
    </source>
</evidence>
<dbReference type="AlphaFoldDB" id="A0A382LWV4"/>
<reference evidence="1" key="1">
    <citation type="submission" date="2018-05" db="EMBL/GenBank/DDBJ databases">
        <authorList>
            <person name="Lanie J.A."/>
            <person name="Ng W.-L."/>
            <person name="Kazmierczak K.M."/>
            <person name="Andrzejewski T.M."/>
            <person name="Davidsen T.M."/>
            <person name="Wayne K.J."/>
            <person name="Tettelin H."/>
            <person name="Glass J.I."/>
            <person name="Rusch D."/>
            <person name="Podicherti R."/>
            <person name="Tsui H.-C.T."/>
            <person name="Winkler M.E."/>
        </authorList>
    </citation>
    <scope>NUCLEOTIDE SEQUENCE</scope>
</reference>
<accession>A0A382LWV4</accession>
<dbReference type="EMBL" id="UINC01089823">
    <property type="protein sequence ID" value="SVC41224.1"/>
    <property type="molecule type" value="Genomic_DNA"/>
</dbReference>
<sequence length="270" mass="31327">MKQNIIISIGLLSGAFFLSQSNTTGQEANLFVIRYIDVEDHNQDAFVKEVTKKNEKFNRSEGSDQWWTYRILTGVRSGQFARGFGPKSWSDLDAKKTTQTLQPTPNHEEVIYWKENIRPLEKEIGNTEVWQNPKGLIYTGLGEISGSQAPQTRYGFHRHWKMKPGMYKRLEAHYVKLKKVFEANKIPVNWAIYRLVAGGDFMTYSESVFFNDWKSYGSVRIVRDLFDKVHGDGSWDSYLAEHNEIMQENATVEGEFWQYLEDLSSKKLSD</sequence>
<evidence type="ECO:0008006" key="2">
    <source>
        <dbReference type="Google" id="ProtNLM"/>
    </source>
</evidence>
<protein>
    <recommendedName>
        <fullName evidence="2">NIPSNAP domain-containing protein</fullName>
    </recommendedName>
</protein>